<reference evidence="1 2" key="1">
    <citation type="submission" date="2019-05" db="EMBL/GenBank/DDBJ databases">
        <title>Another draft genome of Portunus trituberculatus and its Hox gene families provides insights of decapod evolution.</title>
        <authorList>
            <person name="Jeong J.-H."/>
            <person name="Song I."/>
            <person name="Kim S."/>
            <person name="Choi T."/>
            <person name="Kim D."/>
            <person name="Ryu S."/>
            <person name="Kim W."/>
        </authorList>
    </citation>
    <scope>NUCLEOTIDE SEQUENCE [LARGE SCALE GENOMIC DNA]</scope>
    <source>
        <tissue evidence="1">Muscle</tissue>
    </source>
</reference>
<protein>
    <submittedName>
        <fullName evidence="1">Uncharacterized protein</fullName>
    </submittedName>
</protein>
<dbReference type="EMBL" id="VSRR010015133">
    <property type="protein sequence ID" value="MPC57847.1"/>
    <property type="molecule type" value="Genomic_DNA"/>
</dbReference>
<dbReference type="Proteomes" id="UP000324222">
    <property type="component" value="Unassembled WGS sequence"/>
</dbReference>
<name>A0A5B7GKS1_PORTR</name>
<proteinExistence type="predicted"/>
<accession>A0A5B7GKS1</accession>
<organism evidence="1 2">
    <name type="scientific">Portunus trituberculatus</name>
    <name type="common">Swimming crab</name>
    <name type="synonym">Neptunus trituberculatus</name>
    <dbReference type="NCBI Taxonomy" id="210409"/>
    <lineage>
        <taxon>Eukaryota</taxon>
        <taxon>Metazoa</taxon>
        <taxon>Ecdysozoa</taxon>
        <taxon>Arthropoda</taxon>
        <taxon>Crustacea</taxon>
        <taxon>Multicrustacea</taxon>
        <taxon>Malacostraca</taxon>
        <taxon>Eumalacostraca</taxon>
        <taxon>Eucarida</taxon>
        <taxon>Decapoda</taxon>
        <taxon>Pleocyemata</taxon>
        <taxon>Brachyura</taxon>
        <taxon>Eubrachyura</taxon>
        <taxon>Portunoidea</taxon>
        <taxon>Portunidae</taxon>
        <taxon>Portuninae</taxon>
        <taxon>Portunus</taxon>
    </lineage>
</organism>
<gene>
    <name evidence="1" type="ORF">E2C01_051836</name>
</gene>
<comment type="caution">
    <text evidence="1">The sequence shown here is derived from an EMBL/GenBank/DDBJ whole genome shotgun (WGS) entry which is preliminary data.</text>
</comment>
<keyword evidence="2" id="KW-1185">Reference proteome</keyword>
<evidence type="ECO:0000313" key="2">
    <source>
        <dbReference type="Proteomes" id="UP000324222"/>
    </source>
</evidence>
<dbReference type="AlphaFoldDB" id="A0A5B7GKS1"/>
<evidence type="ECO:0000313" key="1">
    <source>
        <dbReference type="EMBL" id="MPC57847.1"/>
    </source>
</evidence>
<sequence length="68" mass="7587">MRWLATSGGGGKEGSGQCEVLVPEECQGHGKHQHLTNTHQAYQHCQHYQIAGRHRAAHRRPSSTPARY</sequence>